<feature type="compositionally biased region" description="Polar residues" evidence="1">
    <location>
        <begin position="648"/>
        <end position="658"/>
    </location>
</feature>
<keyword evidence="3" id="KW-1185">Reference proteome</keyword>
<feature type="compositionally biased region" description="Basic and acidic residues" evidence="1">
    <location>
        <begin position="872"/>
        <end position="881"/>
    </location>
</feature>
<feature type="region of interest" description="Disordered" evidence="1">
    <location>
        <begin position="1"/>
        <end position="112"/>
    </location>
</feature>
<proteinExistence type="predicted"/>
<feature type="region of interest" description="Disordered" evidence="1">
    <location>
        <begin position="163"/>
        <end position="183"/>
    </location>
</feature>
<accession>A0A7M4ETG2</accession>
<dbReference type="Ensembl" id="ENSCPRT00005016796.1">
    <property type="protein sequence ID" value="ENSCPRP00005014297.1"/>
    <property type="gene ID" value="ENSCPRG00005010084.1"/>
</dbReference>
<name>A0A7M4ETG2_CROPO</name>
<feature type="compositionally biased region" description="Basic residues" evidence="1">
    <location>
        <begin position="882"/>
        <end position="892"/>
    </location>
</feature>
<organism evidence="2 3">
    <name type="scientific">Crocodylus porosus</name>
    <name type="common">Saltwater crocodile</name>
    <name type="synonym">Estuarine crocodile</name>
    <dbReference type="NCBI Taxonomy" id="8502"/>
    <lineage>
        <taxon>Eukaryota</taxon>
        <taxon>Metazoa</taxon>
        <taxon>Chordata</taxon>
        <taxon>Craniata</taxon>
        <taxon>Vertebrata</taxon>
        <taxon>Euteleostomi</taxon>
        <taxon>Archelosauria</taxon>
        <taxon>Archosauria</taxon>
        <taxon>Crocodylia</taxon>
        <taxon>Longirostres</taxon>
        <taxon>Crocodylidae</taxon>
        <taxon>Crocodylus</taxon>
    </lineage>
</organism>
<sequence length="928" mass="103133">MLLRARASSPAPPLPFETAVTTLGARRRRRAKAPAPSPASAHAREDVSRAGAPDSQPPPGPTASGTAQARAGDWGSGEGCGTDECAGARVQLRGGGRRRAREPPAGGTAPDASTFTNLCSGHLRAACLAGRPAGFKAFFCVLSAMTRLLPPATCNKQRPFPLVARGQRRDPPSSAPRAAFSPPSGFRNGNPYFPFYSVALHEYPGYFVPQHPMHTRVNRRPYFNAPPPSPMFYHATRFRHYSSPGKRTETKETQTDPRQPEHKAKKHQDLRTETKGCDAGNMACVSSGIGTETDSTSEKQDSSGSSIVPEREFHKSPSSTAQYRNLPSGSYAFEKEEVRIEYGNGSPAIQLWKSFKETIPLYDVPSGKPVPENIVQRDLFSVSSCEGLIYGPHEGEALMPSTYSDERKAVPSKQSIDVQEREVQNNEAKLEVEKLGNASQKAKSPQGEARAVQITDLASSICNDHSVARQDTLIISKISSSSKRSTGSKASQDESSLSQQAVLFPSNMEITNDMFLQQKKLNQSHSVTSGSQMTLDKSLWCDESVEKFVPSNSWLAGLDNMDTNCNYDVRFPQRKYQNVLSVSSDEMSSKEEGSSIDNAPVSYFVPDYVLQKSMYTLQKNADDLEKEKIKSSGSLNEDEEQVDREQTNDVNNQNVKSCSNLKIKDLSSRGKKMGSLPRSSSKKKIYSLKKKAVKSLSLSEADDSEEFSVVEEEEEEEEDLDEVDYFFHEATPYEMLAPSRGSFYRQIGQRMLWKPPKNSVPAQLISWPAREKVKLKSGLGEIGLFCKPKEKDQDEVVYSDYGYYERKRPTAKREGLLKEGSDHKRTPQKRSGGRLLKENMGLAVEDYWIRSGAKPKLASLIRSSLSPPAIMKEQDNLPLDKPKKKRVGKPPYKRRDTRREVEEVEVWEMSKPSARKGHGTKRAVYRRR</sequence>
<reference evidence="2" key="2">
    <citation type="submission" date="2025-09" db="UniProtKB">
        <authorList>
            <consortium name="Ensembl"/>
        </authorList>
    </citation>
    <scope>IDENTIFICATION</scope>
</reference>
<gene>
    <name evidence="2" type="primary">LOC109312318</name>
</gene>
<feature type="region of interest" description="Disordered" evidence="1">
    <location>
        <begin position="864"/>
        <end position="903"/>
    </location>
</feature>
<feature type="region of interest" description="Disordered" evidence="1">
    <location>
        <begin position="812"/>
        <end position="836"/>
    </location>
</feature>
<evidence type="ECO:0000256" key="1">
    <source>
        <dbReference type="SAM" id="MobiDB-lite"/>
    </source>
</evidence>
<evidence type="ECO:0000313" key="2">
    <source>
        <dbReference type="Ensembl" id="ENSCPRP00005014297.1"/>
    </source>
</evidence>
<dbReference type="OMA" id="SEEYWVM"/>
<reference evidence="2" key="1">
    <citation type="submission" date="2025-08" db="UniProtKB">
        <authorList>
            <consortium name="Ensembl"/>
        </authorList>
    </citation>
    <scope>IDENTIFICATION</scope>
</reference>
<feature type="compositionally biased region" description="Basic and acidic residues" evidence="1">
    <location>
        <begin position="812"/>
        <end position="825"/>
    </location>
</feature>
<dbReference type="InterPro" id="IPR053309">
    <property type="entry name" value="Balbiani_Body_Formation"/>
</dbReference>
<dbReference type="GeneTree" id="ENSGT00500000045246"/>
<feature type="region of interest" description="Disordered" evidence="1">
    <location>
        <begin position="479"/>
        <end position="498"/>
    </location>
</feature>
<protein>
    <submittedName>
        <fullName evidence="2">Uncharacterized LOC109312318</fullName>
    </submittedName>
</protein>
<feature type="region of interest" description="Disordered" evidence="1">
    <location>
        <begin position="243"/>
        <end position="272"/>
    </location>
</feature>
<feature type="compositionally biased region" description="Polar residues" evidence="1">
    <location>
        <begin position="316"/>
        <end position="325"/>
    </location>
</feature>
<dbReference type="PANTHER" id="PTHR38654:SF1">
    <property type="entry name" value="BUCKY BALL"/>
    <property type="match status" value="1"/>
</dbReference>
<feature type="region of interest" description="Disordered" evidence="1">
    <location>
        <begin position="626"/>
        <end position="658"/>
    </location>
</feature>
<dbReference type="AlphaFoldDB" id="A0A7M4ETG2"/>
<dbReference type="PANTHER" id="PTHR38654">
    <property type="entry name" value="BUCKY BALL-RELATED"/>
    <property type="match status" value="1"/>
</dbReference>
<feature type="compositionally biased region" description="Basic and acidic residues" evidence="1">
    <location>
        <begin position="246"/>
        <end position="272"/>
    </location>
</feature>
<feature type="region of interest" description="Disordered" evidence="1">
    <location>
        <begin position="288"/>
        <end position="325"/>
    </location>
</feature>
<dbReference type="Proteomes" id="UP000594220">
    <property type="component" value="Unplaced"/>
</dbReference>
<feature type="compositionally biased region" description="Low complexity" evidence="1">
    <location>
        <begin position="479"/>
        <end position="490"/>
    </location>
</feature>
<evidence type="ECO:0000313" key="3">
    <source>
        <dbReference type="Proteomes" id="UP000594220"/>
    </source>
</evidence>